<comment type="caution">
    <text evidence="1">The sequence shown here is derived from an EMBL/GenBank/DDBJ whole genome shotgun (WGS) entry which is preliminary data.</text>
</comment>
<organism evidence="1 2">
    <name type="scientific">Araneus ventricosus</name>
    <name type="common">Orbweaver spider</name>
    <name type="synonym">Epeira ventricosa</name>
    <dbReference type="NCBI Taxonomy" id="182803"/>
    <lineage>
        <taxon>Eukaryota</taxon>
        <taxon>Metazoa</taxon>
        <taxon>Ecdysozoa</taxon>
        <taxon>Arthropoda</taxon>
        <taxon>Chelicerata</taxon>
        <taxon>Arachnida</taxon>
        <taxon>Araneae</taxon>
        <taxon>Araneomorphae</taxon>
        <taxon>Entelegynae</taxon>
        <taxon>Araneoidea</taxon>
        <taxon>Araneidae</taxon>
        <taxon>Araneus</taxon>
    </lineage>
</organism>
<reference evidence="1 2" key="1">
    <citation type="journal article" date="2019" name="Sci. Rep.">
        <title>Orb-weaving spider Araneus ventricosus genome elucidates the spidroin gene catalogue.</title>
        <authorList>
            <person name="Kono N."/>
            <person name="Nakamura H."/>
            <person name="Ohtoshi R."/>
            <person name="Moran D.A.P."/>
            <person name="Shinohara A."/>
            <person name="Yoshida Y."/>
            <person name="Fujiwara M."/>
            <person name="Mori M."/>
            <person name="Tomita M."/>
            <person name="Arakawa K."/>
        </authorList>
    </citation>
    <scope>NUCLEOTIDE SEQUENCE [LARGE SCALE GENOMIC DNA]</scope>
</reference>
<dbReference type="EMBL" id="BGPR01053101">
    <property type="protein sequence ID" value="GBO29903.1"/>
    <property type="molecule type" value="Genomic_DNA"/>
</dbReference>
<keyword evidence="2" id="KW-1185">Reference proteome</keyword>
<gene>
    <name evidence="1" type="ORF">AVEN_26137_1</name>
</gene>
<sequence length="102" mass="12270">MFGWRTSRGNWSTFALQCMYNVTNMECRLPLMLVLWLGREFYRGMYGKPRNGDIDHRPWRGIWRPFSPKLPKWSPRFRQGRGRWLHFPGIPIHTPVEHSSQP</sequence>
<evidence type="ECO:0000313" key="1">
    <source>
        <dbReference type="EMBL" id="GBO29903.1"/>
    </source>
</evidence>
<name>A0A4Y2VWX3_ARAVE</name>
<accession>A0A4Y2VWX3</accession>
<dbReference type="AlphaFoldDB" id="A0A4Y2VWX3"/>
<protein>
    <submittedName>
        <fullName evidence="1">Uncharacterized protein</fullName>
    </submittedName>
</protein>
<evidence type="ECO:0000313" key="2">
    <source>
        <dbReference type="Proteomes" id="UP000499080"/>
    </source>
</evidence>
<dbReference type="Proteomes" id="UP000499080">
    <property type="component" value="Unassembled WGS sequence"/>
</dbReference>
<proteinExistence type="predicted"/>